<proteinExistence type="predicted"/>
<dbReference type="PANTHER" id="PTHR37746:SF1">
    <property type="entry name" value="TRANSMEMBRANE PROTEIN"/>
    <property type="match status" value="1"/>
</dbReference>
<keyword evidence="1" id="KW-0812">Transmembrane</keyword>
<dbReference type="EMBL" id="CM018052">
    <property type="protein sequence ID" value="KAA8515378.1"/>
    <property type="molecule type" value="Genomic_DNA"/>
</dbReference>
<sequence>MNFFQETLSFLSPLPSDPLFSTIVALYTLILLYLPRPFLGVVFSPVVISAGIVLLTLLRLGATQRIGKEFNSTEAKQIHDSADEDHKWVSCETNSESKTETGLGFDLDPFPFYADSFVEWNVGAPLEVIYEEYEGEDHEENDDVPNEKEEMRVVGLERYPSLSLYYPESDSDDSSEGEFPAIEGWDSPESMRFRWDEEDRDGLIEIALDGKRTSEVMFRVDEDNLIEIDISPGRNDEFAGDQCIQELSALIIGRPTTFPN</sequence>
<reference evidence="2 3" key="1">
    <citation type="submission" date="2019-09" db="EMBL/GenBank/DDBJ databases">
        <title>A chromosome-level genome assembly of the Chinese tupelo Nyssa sinensis.</title>
        <authorList>
            <person name="Yang X."/>
            <person name="Kang M."/>
            <person name="Yang Y."/>
            <person name="Xiong H."/>
            <person name="Wang M."/>
            <person name="Zhang Z."/>
            <person name="Wang Z."/>
            <person name="Wu H."/>
            <person name="Ma T."/>
            <person name="Liu J."/>
            <person name="Xi Z."/>
        </authorList>
    </citation>
    <scope>NUCLEOTIDE SEQUENCE [LARGE SCALE GENOMIC DNA]</scope>
    <source>
        <strain evidence="2">J267</strain>
        <tissue evidence="2">Leaf</tissue>
    </source>
</reference>
<dbReference type="OrthoDB" id="1939257at2759"/>
<feature type="transmembrane region" description="Helical" evidence="1">
    <location>
        <begin position="18"/>
        <end position="34"/>
    </location>
</feature>
<dbReference type="PANTHER" id="PTHR37746">
    <property type="entry name" value="TRANSMEMBRANE PROTEIN"/>
    <property type="match status" value="1"/>
</dbReference>
<dbReference type="AlphaFoldDB" id="A0A5J4ZCS8"/>
<evidence type="ECO:0000313" key="2">
    <source>
        <dbReference type="EMBL" id="KAA8515378.1"/>
    </source>
</evidence>
<feature type="transmembrane region" description="Helical" evidence="1">
    <location>
        <begin position="41"/>
        <end position="62"/>
    </location>
</feature>
<evidence type="ECO:0000313" key="3">
    <source>
        <dbReference type="Proteomes" id="UP000325577"/>
    </source>
</evidence>
<name>A0A5J4ZCS8_9ASTE</name>
<keyword evidence="1" id="KW-0472">Membrane</keyword>
<keyword evidence="1" id="KW-1133">Transmembrane helix</keyword>
<organism evidence="2 3">
    <name type="scientific">Nyssa sinensis</name>
    <dbReference type="NCBI Taxonomy" id="561372"/>
    <lineage>
        <taxon>Eukaryota</taxon>
        <taxon>Viridiplantae</taxon>
        <taxon>Streptophyta</taxon>
        <taxon>Embryophyta</taxon>
        <taxon>Tracheophyta</taxon>
        <taxon>Spermatophyta</taxon>
        <taxon>Magnoliopsida</taxon>
        <taxon>eudicotyledons</taxon>
        <taxon>Gunneridae</taxon>
        <taxon>Pentapetalae</taxon>
        <taxon>asterids</taxon>
        <taxon>Cornales</taxon>
        <taxon>Nyssaceae</taxon>
        <taxon>Nyssa</taxon>
    </lineage>
</organism>
<evidence type="ECO:0000256" key="1">
    <source>
        <dbReference type="SAM" id="Phobius"/>
    </source>
</evidence>
<gene>
    <name evidence="2" type="ORF">F0562_019011</name>
</gene>
<protein>
    <submittedName>
        <fullName evidence="2">Uncharacterized protein</fullName>
    </submittedName>
</protein>
<accession>A0A5J4ZCS8</accession>
<dbReference type="Proteomes" id="UP000325577">
    <property type="component" value="Linkage Group LG9"/>
</dbReference>
<keyword evidence="3" id="KW-1185">Reference proteome</keyword>